<evidence type="ECO:0000313" key="2">
    <source>
        <dbReference type="Proteomes" id="UP000035740"/>
    </source>
</evidence>
<dbReference type="AlphaFoldDB" id="A0A0J8AZ08"/>
<name>A0A0J8AZ08_BETVV</name>
<reference evidence="1 2" key="1">
    <citation type="journal article" date="2014" name="Nature">
        <title>The genome of the recently domesticated crop plant sugar beet (Beta vulgaris).</title>
        <authorList>
            <person name="Dohm J.C."/>
            <person name="Minoche A.E."/>
            <person name="Holtgrawe D."/>
            <person name="Capella-Gutierrez S."/>
            <person name="Zakrzewski F."/>
            <person name="Tafer H."/>
            <person name="Rupp O."/>
            <person name="Sorensen T.R."/>
            <person name="Stracke R."/>
            <person name="Reinhardt R."/>
            <person name="Goesmann A."/>
            <person name="Kraft T."/>
            <person name="Schulz B."/>
            <person name="Stadler P.F."/>
            <person name="Schmidt T."/>
            <person name="Gabaldon T."/>
            <person name="Lehrach H."/>
            <person name="Weisshaar B."/>
            <person name="Himmelbauer H."/>
        </authorList>
    </citation>
    <scope>NUCLEOTIDE SEQUENCE [LARGE SCALE GENOMIC DNA]</scope>
    <source>
        <tissue evidence="1">Taproot</tissue>
    </source>
</reference>
<keyword evidence="2" id="KW-1185">Reference proteome</keyword>
<dbReference type="Gramene" id="KMS93946">
    <property type="protein sequence ID" value="KMS93946"/>
    <property type="gene ID" value="BVRB_026340"/>
</dbReference>
<dbReference type="Proteomes" id="UP000035740">
    <property type="component" value="Unassembled WGS sequence"/>
</dbReference>
<dbReference type="EMBL" id="KQ097416">
    <property type="protein sequence ID" value="KMS93946.1"/>
    <property type="molecule type" value="Genomic_DNA"/>
</dbReference>
<organism evidence="1 2">
    <name type="scientific">Beta vulgaris subsp. vulgaris</name>
    <name type="common">Beet</name>
    <dbReference type="NCBI Taxonomy" id="3555"/>
    <lineage>
        <taxon>Eukaryota</taxon>
        <taxon>Viridiplantae</taxon>
        <taxon>Streptophyta</taxon>
        <taxon>Embryophyta</taxon>
        <taxon>Tracheophyta</taxon>
        <taxon>Spermatophyta</taxon>
        <taxon>Magnoliopsida</taxon>
        <taxon>eudicotyledons</taxon>
        <taxon>Gunneridae</taxon>
        <taxon>Pentapetalae</taxon>
        <taxon>Caryophyllales</taxon>
        <taxon>Chenopodiaceae</taxon>
        <taxon>Betoideae</taxon>
        <taxon>Beta</taxon>
    </lineage>
</organism>
<evidence type="ECO:0000313" key="1">
    <source>
        <dbReference type="EMBL" id="KMS93946.1"/>
    </source>
</evidence>
<accession>A0A0J8AZ08</accession>
<protein>
    <submittedName>
        <fullName evidence="1">Uncharacterized protein</fullName>
    </submittedName>
</protein>
<sequence length="139" mass="15399">MSTSIDQGPIPTGFRQRNVVGKGAATVRLRCRLRLIWTKTHALADILPADGTLLLDRQPIFDAFAIEFMAAGQRRHCAFFGHKVIHANGAPKTFHQMIRESSLLSYFGSSPSVSAPFVNFRVCKLAISMGSELRRSKLL</sequence>
<proteinExistence type="predicted"/>
<gene>
    <name evidence="1" type="ORF">BVRB_026340</name>
</gene>